<dbReference type="AlphaFoldDB" id="A0A6C0E040"/>
<organism evidence="2">
    <name type="scientific">viral metagenome</name>
    <dbReference type="NCBI Taxonomy" id="1070528"/>
    <lineage>
        <taxon>unclassified sequences</taxon>
        <taxon>metagenomes</taxon>
        <taxon>organismal metagenomes</taxon>
    </lineage>
</organism>
<proteinExistence type="predicted"/>
<keyword evidence="1" id="KW-0238">DNA-binding</keyword>
<dbReference type="GO" id="GO:0003677">
    <property type="term" value="F:DNA binding"/>
    <property type="evidence" value="ECO:0007669"/>
    <property type="project" value="UniProtKB-KW"/>
</dbReference>
<dbReference type="GO" id="GO:0005634">
    <property type="term" value="C:nucleus"/>
    <property type="evidence" value="ECO:0007669"/>
    <property type="project" value="TreeGrafter"/>
</dbReference>
<name>A0A6C0E040_9ZZZZ</name>
<accession>A0A6C0E040</accession>
<dbReference type="InterPro" id="IPR010982">
    <property type="entry name" value="Lambda_DNA-bd_dom_sf"/>
</dbReference>
<dbReference type="SUPFAM" id="SSF47413">
    <property type="entry name" value="lambda repressor-like DNA-binding domains"/>
    <property type="match status" value="1"/>
</dbReference>
<protein>
    <recommendedName>
        <fullName evidence="3">HTH cro/C1-type domain-containing protein</fullName>
    </recommendedName>
</protein>
<sequence>MANDFEPMVLHKKIKSKSQNNTKYQKLNDFENNEKINIADRELARAIQMGRISKNLTQEELNTKCNFPKNTIKNYENCIAIVNTQQLNILNNILDVVLPRN</sequence>
<dbReference type="PANTHER" id="PTHR10245">
    <property type="entry name" value="ENDOTHELIAL DIFFERENTIATION-RELATED FACTOR 1 MULTIPROTEIN BRIDGING FACTOR 1"/>
    <property type="match status" value="1"/>
</dbReference>
<dbReference type="Gene3D" id="1.10.260.40">
    <property type="entry name" value="lambda repressor-like DNA-binding domains"/>
    <property type="match status" value="1"/>
</dbReference>
<evidence type="ECO:0008006" key="3">
    <source>
        <dbReference type="Google" id="ProtNLM"/>
    </source>
</evidence>
<dbReference type="EMBL" id="MN739696">
    <property type="protein sequence ID" value="QHT21649.1"/>
    <property type="molecule type" value="Genomic_DNA"/>
</dbReference>
<reference evidence="2" key="1">
    <citation type="journal article" date="2020" name="Nature">
        <title>Giant virus diversity and host interactions through global metagenomics.</title>
        <authorList>
            <person name="Schulz F."/>
            <person name="Roux S."/>
            <person name="Paez-Espino D."/>
            <person name="Jungbluth S."/>
            <person name="Walsh D.A."/>
            <person name="Denef V.J."/>
            <person name="McMahon K.D."/>
            <person name="Konstantinidis K.T."/>
            <person name="Eloe-Fadrosh E.A."/>
            <person name="Kyrpides N.C."/>
            <person name="Woyke T."/>
        </authorList>
    </citation>
    <scope>NUCLEOTIDE SEQUENCE</scope>
    <source>
        <strain evidence="2">GVMAG-M-3300023179-103</strain>
    </source>
</reference>
<evidence type="ECO:0000313" key="2">
    <source>
        <dbReference type="EMBL" id="QHT21649.1"/>
    </source>
</evidence>
<dbReference type="PANTHER" id="PTHR10245:SF15">
    <property type="entry name" value="ENDOTHELIAL DIFFERENTIATION-RELATED FACTOR 1"/>
    <property type="match status" value="1"/>
</dbReference>
<evidence type="ECO:0000256" key="1">
    <source>
        <dbReference type="ARBA" id="ARBA00023125"/>
    </source>
</evidence>